<evidence type="ECO:0000313" key="3">
    <source>
        <dbReference type="Proteomes" id="UP000034273"/>
    </source>
</evidence>
<comment type="caution">
    <text evidence="2">The sequence shown here is derived from an EMBL/GenBank/DDBJ whole genome shotgun (WGS) entry which is preliminary data.</text>
</comment>
<evidence type="ECO:0000313" key="2">
    <source>
        <dbReference type="EMBL" id="KKW24856.1"/>
    </source>
</evidence>
<accession>A0A0G1X1I5</accession>
<feature type="region of interest" description="Disordered" evidence="1">
    <location>
        <begin position="202"/>
        <end position="228"/>
    </location>
</feature>
<proteinExistence type="predicted"/>
<reference evidence="2 3" key="1">
    <citation type="journal article" date="2015" name="Nature">
        <title>rRNA introns, odd ribosomes, and small enigmatic genomes across a large radiation of phyla.</title>
        <authorList>
            <person name="Brown C.T."/>
            <person name="Hug L.A."/>
            <person name="Thomas B.C."/>
            <person name="Sharon I."/>
            <person name="Castelle C.J."/>
            <person name="Singh A."/>
            <person name="Wilkins M.J."/>
            <person name="Williams K.H."/>
            <person name="Banfield J.F."/>
        </authorList>
    </citation>
    <scope>NUCLEOTIDE SEQUENCE [LARGE SCALE GENOMIC DNA]</scope>
</reference>
<evidence type="ECO:0000256" key="1">
    <source>
        <dbReference type="SAM" id="MobiDB-lite"/>
    </source>
</evidence>
<dbReference type="STRING" id="1618671.UY67_C0002G0005"/>
<dbReference type="Proteomes" id="UP000034273">
    <property type="component" value="Unassembled WGS sequence"/>
</dbReference>
<organism evidence="2 3">
    <name type="scientific">Candidatus Kaiserbacteria bacterium GW2011_GWA2_52_12</name>
    <dbReference type="NCBI Taxonomy" id="1618671"/>
    <lineage>
        <taxon>Bacteria</taxon>
        <taxon>Candidatus Kaiseribacteriota</taxon>
    </lineage>
</organism>
<dbReference type="EMBL" id="LCQW01000002">
    <property type="protein sequence ID" value="KKW24856.1"/>
    <property type="molecule type" value="Genomic_DNA"/>
</dbReference>
<name>A0A0G1X1I5_9BACT</name>
<sequence>MPCNIGFKSYAKIEIPVPEPQVFSVKSEAPDIDAELLKKLGIEDPVFLKWAINDLDVKPLLQEALKRALAAVDTGGLYFTIDANGMLEAKGRFATPREKKLLSEKALAVSDRWQFEILGIVAEILNYSVTISQRGDEMKLEAEEAGKSHPCDYIKVTRRGGVSEITFEHFKSRTTLDLATAKFLALAHALGVKIALGNHEVSEGDPFPGEEMHSHRHGHHHGGHDNEH</sequence>
<gene>
    <name evidence="2" type="ORF">UY67_C0002G0005</name>
</gene>
<dbReference type="AlphaFoldDB" id="A0A0G1X1I5"/>
<protein>
    <submittedName>
        <fullName evidence="2">Uncharacterized protein</fullName>
    </submittedName>
</protein>